<evidence type="ECO:0000313" key="1">
    <source>
        <dbReference type="EMBL" id="MBX44091.1"/>
    </source>
</evidence>
<proteinExistence type="predicted"/>
<dbReference type="EMBL" id="GGEC01063607">
    <property type="protein sequence ID" value="MBX44091.1"/>
    <property type="molecule type" value="Transcribed_RNA"/>
</dbReference>
<organism evidence="1">
    <name type="scientific">Rhizophora mucronata</name>
    <name type="common">Asiatic mangrove</name>
    <dbReference type="NCBI Taxonomy" id="61149"/>
    <lineage>
        <taxon>Eukaryota</taxon>
        <taxon>Viridiplantae</taxon>
        <taxon>Streptophyta</taxon>
        <taxon>Embryophyta</taxon>
        <taxon>Tracheophyta</taxon>
        <taxon>Spermatophyta</taxon>
        <taxon>Magnoliopsida</taxon>
        <taxon>eudicotyledons</taxon>
        <taxon>Gunneridae</taxon>
        <taxon>Pentapetalae</taxon>
        <taxon>rosids</taxon>
        <taxon>fabids</taxon>
        <taxon>Malpighiales</taxon>
        <taxon>Rhizophoraceae</taxon>
        <taxon>Rhizophora</taxon>
    </lineage>
</organism>
<reference evidence="1" key="1">
    <citation type="submission" date="2018-02" db="EMBL/GenBank/DDBJ databases">
        <title>Rhizophora mucronata_Transcriptome.</title>
        <authorList>
            <person name="Meera S.P."/>
            <person name="Sreeshan A."/>
            <person name="Augustine A."/>
        </authorList>
    </citation>
    <scope>NUCLEOTIDE SEQUENCE</scope>
    <source>
        <tissue evidence="1">Leaf</tissue>
    </source>
</reference>
<protein>
    <submittedName>
        <fullName evidence="1">Uncharacterized protein</fullName>
    </submittedName>
</protein>
<sequence length="22" mass="2522">MYPLSCIYPIIKVEAFCFPLSS</sequence>
<accession>A0A2P2NNR7</accession>
<name>A0A2P2NNR7_RHIMU</name>
<dbReference type="AlphaFoldDB" id="A0A2P2NNR7"/>